<keyword evidence="11" id="KW-1185">Reference proteome</keyword>
<keyword evidence="9" id="KW-0413">Isomerase</keyword>
<evidence type="ECO:0000313" key="9">
    <source>
        <dbReference type="EMBL" id="ETN63362.1"/>
    </source>
</evidence>
<dbReference type="PANTHER" id="PTHR45625">
    <property type="entry name" value="PEPTIDYL-PROLYL CIS-TRANS ISOMERASE-RELATED"/>
    <property type="match status" value="1"/>
</dbReference>
<dbReference type="PRINTS" id="PR00153">
    <property type="entry name" value="CSAPPISMRASE"/>
</dbReference>
<dbReference type="GO" id="GO:0006457">
    <property type="term" value="P:protein folding"/>
    <property type="evidence" value="ECO:0007669"/>
    <property type="project" value="InterPro"/>
</dbReference>
<sequence length="512" mass="57998">MSNIYIQEPPTNGKVLLKTSVGDIDIELWSKECPQACRNFVQLCLEGYYDGTIFHRVVKGFIVQGGDPNGDGTGGESVYGRPFKDEFHSRLRYVRRGLVGMANSAKNDNGSQFFFTLSSTPELQNQNTLFGKVTGDTIYNMLKLEEGEVYENEKPHFPHRIIRTEVLSNPFDDIVPRTSAKAADKAKQESDERANRKRKGEKGVKNFGLLSFGDEAEEEEQEANVFVQKAAGSSRGKSSHDVLDDPKLSKQSIAVPESRHNKAQTASSDEEEAGAMMENRRGKSPGATQEDIKNVREKLKRKPEEEKKDKRKGKEEAKSVSTHGDAPDESDSDPEDYGLDSERKRTKRAEAEKIREEIVKLKRDYRTDKRSKDKEKEAIEAKASKKESRKEVMSEVLRIQEEYSQKTKQLPKKGSSRESFTMQLLEKFKSKLHSVNDREPATVAGADVADEEQEIQGDDWLAHRLEFDRKDPILAKDAATKADDWYDVYDPRNPLNKRKRGEAGNADKKLKK</sequence>
<comment type="similarity">
    <text evidence="2">Belongs to the cyclophilin-type PPIase family.</text>
</comment>
<dbReference type="Pfam" id="PF00160">
    <property type="entry name" value="Pro_isomerase"/>
    <property type="match status" value="1"/>
</dbReference>
<dbReference type="CDD" id="cd22288">
    <property type="entry name" value="CWC27_CTD"/>
    <property type="match status" value="1"/>
</dbReference>
<dbReference type="EnsemblMetazoa" id="ADAC004911-RA">
    <property type="protein sequence ID" value="ADAC004911-PA"/>
    <property type="gene ID" value="ADAC004911"/>
</dbReference>
<evidence type="ECO:0000256" key="1">
    <source>
        <dbReference type="ARBA" id="ARBA00004123"/>
    </source>
</evidence>
<gene>
    <name evidence="9" type="ORF">AND_004911</name>
</gene>
<protein>
    <recommendedName>
        <fullName evidence="4">Spliceosome-associated protein CWC27 homolog</fullName>
    </recommendedName>
    <alternativeName>
        <fullName evidence="5">Probable inactive peptidyl-prolyl cis-trans isomerase CWC27 homolog</fullName>
    </alternativeName>
</protein>
<feature type="compositionally biased region" description="Basic and acidic residues" evidence="7">
    <location>
        <begin position="182"/>
        <end position="194"/>
    </location>
</feature>
<reference evidence="10" key="4">
    <citation type="submission" date="2015-06" db="UniProtKB">
        <authorList>
            <consortium name="EnsemblMetazoa"/>
        </authorList>
    </citation>
    <scope>IDENTIFICATION</scope>
</reference>
<comment type="subunit">
    <text evidence="6">Part of the activated spliceosome B/catalytic step 1 spliceosome, one of the forms of the spliceosome which has a well-formed active site but still cannot catalyze the branching reaction and is composed at least of 52 proteins, the U2, U5 and U6 snRNAs and the pre-mRNA. Recruited during early steps of activated spliceosome B maturation, it is probably one of the first proteins released from this complex as he matures to the spliceosome C complex. Component of the minor spliceosome, which splices U12-type introns.</text>
</comment>
<dbReference type="VEuPathDB" id="VectorBase:ADAR2_000565"/>
<feature type="compositionally biased region" description="Acidic residues" evidence="7">
    <location>
        <begin position="327"/>
        <end position="339"/>
    </location>
</feature>
<dbReference type="PROSITE" id="PS00170">
    <property type="entry name" value="CSA_PPIASE_1"/>
    <property type="match status" value="1"/>
</dbReference>
<dbReference type="STRING" id="43151.W5JG65"/>
<dbReference type="Gene3D" id="2.40.100.10">
    <property type="entry name" value="Cyclophilin-like"/>
    <property type="match status" value="1"/>
</dbReference>
<dbReference type="Proteomes" id="UP000000673">
    <property type="component" value="Unassembled WGS sequence"/>
</dbReference>
<proteinExistence type="inferred from homology"/>
<dbReference type="VEuPathDB" id="VectorBase:ADAC004911"/>
<feature type="compositionally biased region" description="Basic and acidic residues" evidence="7">
    <location>
        <begin position="340"/>
        <end position="391"/>
    </location>
</feature>
<dbReference type="SUPFAM" id="SSF50891">
    <property type="entry name" value="Cyclophilin-like"/>
    <property type="match status" value="1"/>
</dbReference>
<dbReference type="AlphaFoldDB" id="W5JG65"/>
<feature type="compositionally biased region" description="Basic and acidic residues" evidence="7">
    <location>
        <begin position="238"/>
        <end position="248"/>
    </location>
</feature>
<evidence type="ECO:0000313" key="11">
    <source>
        <dbReference type="Proteomes" id="UP000000673"/>
    </source>
</evidence>
<dbReference type="FunFam" id="2.40.100.10:FF:000007">
    <property type="entry name" value="Peptidyl-prolyl cis-trans isomerase CWC27 homolog"/>
    <property type="match status" value="1"/>
</dbReference>
<name>W5JG65_ANODA</name>
<feature type="region of interest" description="Disordered" evidence="7">
    <location>
        <begin position="179"/>
        <end position="200"/>
    </location>
</feature>
<feature type="region of interest" description="Disordered" evidence="7">
    <location>
        <begin position="229"/>
        <end position="391"/>
    </location>
</feature>
<feature type="compositionally biased region" description="Basic and acidic residues" evidence="7">
    <location>
        <begin position="501"/>
        <end position="512"/>
    </location>
</feature>
<reference evidence="9" key="3">
    <citation type="journal article" date="2013" name="Nucleic Acids Res.">
        <title>The genome of Anopheles darlingi, the main neotropical malaria vector.</title>
        <authorList>
            <person name="Marinotti O."/>
            <person name="Cerqueira G.C."/>
            <person name="de Almeida L.G."/>
            <person name="Ferro M.I."/>
            <person name="Loreto E.L."/>
            <person name="Zaha A."/>
            <person name="Teixeira S.M."/>
            <person name="Wespiser A.R."/>
            <person name="Almeida E Silva A."/>
            <person name="Schlindwein A.D."/>
            <person name="Pacheco A.C."/>
            <person name="Silva A.L."/>
            <person name="Graveley B.R."/>
            <person name="Walenz B.P."/>
            <person name="Lima Bde A."/>
            <person name="Ribeiro C.A."/>
            <person name="Nunes-Silva C.G."/>
            <person name="de Carvalho C.R."/>
            <person name="Soares C.M."/>
            <person name="de Menezes C.B."/>
            <person name="Matiolli C."/>
            <person name="Caffrey D."/>
            <person name="Araujo D.A."/>
            <person name="de Oliveira D.M."/>
            <person name="Golenbock D."/>
            <person name="Grisard E.C."/>
            <person name="Fantinatti-Garboggini F."/>
            <person name="de Carvalho F.M."/>
            <person name="Barcellos F.G."/>
            <person name="Prosdocimi F."/>
            <person name="May G."/>
            <person name="Azevedo Junior G.M."/>
            <person name="Guimaraes G.M."/>
            <person name="Goldman G.H."/>
            <person name="Padilha I.Q."/>
            <person name="Batista Jda S."/>
            <person name="Ferro J.A."/>
            <person name="Ribeiro J.M."/>
            <person name="Fietto J.L."/>
            <person name="Dabbas K.M."/>
            <person name="Cerdeira L."/>
            <person name="Agnez-Lima L.F."/>
            <person name="Brocchi M."/>
            <person name="de Carvalho M.O."/>
            <person name="Teixeira Mde M."/>
            <person name="Diniz Maia Mde M."/>
            <person name="Goldman M.H."/>
            <person name="Cruz Schneider M.P."/>
            <person name="Felipe M.S."/>
            <person name="Hungria M."/>
            <person name="Nicolas M.F."/>
            <person name="Pereira M."/>
            <person name="Montes M.A."/>
            <person name="Cantao M.E."/>
            <person name="Vincentz M."/>
            <person name="Rafael M.S."/>
            <person name="Silverman N."/>
            <person name="Stoco P.H."/>
            <person name="Souza R.C."/>
            <person name="Vicentini R."/>
            <person name="Gazzinelli R.T."/>
            <person name="Neves Rde O."/>
            <person name="Silva R."/>
            <person name="Astolfi-Filho S."/>
            <person name="Maciel T.E."/>
            <person name="Urmenyi T.P."/>
            <person name="Tadei W.P."/>
            <person name="Camargo E.P."/>
            <person name="de Vasconcelos A.T."/>
        </authorList>
    </citation>
    <scope>NUCLEOTIDE SEQUENCE</scope>
</reference>
<dbReference type="InterPro" id="IPR002130">
    <property type="entry name" value="Cyclophilin-type_PPIase_dom"/>
</dbReference>
<dbReference type="InterPro" id="IPR029000">
    <property type="entry name" value="Cyclophilin-like_dom_sf"/>
</dbReference>
<dbReference type="HOGENOM" id="CLU_012062_14_4_1"/>
<dbReference type="InterPro" id="IPR020892">
    <property type="entry name" value="Cyclophilin-type_PPIase_CS"/>
</dbReference>
<evidence type="ECO:0000256" key="3">
    <source>
        <dbReference type="ARBA" id="ARBA00023242"/>
    </source>
</evidence>
<evidence type="ECO:0000256" key="2">
    <source>
        <dbReference type="ARBA" id="ARBA00007365"/>
    </source>
</evidence>
<accession>W5JG65</accession>
<dbReference type="InterPro" id="IPR044666">
    <property type="entry name" value="Cyclophilin_A-like"/>
</dbReference>
<dbReference type="FunCoup" id="W5JG65">
    <property type="interactions" value="794"/>
</dbReference>
<dbReference type="GO" id="GO:0003755">
    <property type="term" value="F:peptidyl-prolyl cis-trans isomerase activity"/>
    <property type="evidence" value="ECO:0007669"/>
    <property type="project" value="InterPro"/>
</dbReference>
<feature type="region of interest" description="Disordered" evidence="7">
    <location>
        <begin position="486"/>
        <end position="512"/>
    </location>
</feature>
<organism evidence="9">
    <name type="scientific">Anopheles darlingi</name>
    <name type="common">Mosquito</name>
    <dbReference type="NCBI Taxonomy" id="43151"/>
    <lineage>
        <taxon>Eukaryota</taxon>
        <taxon>Metazoa</taxon>
        <taxon>Ecdysozoa</taxon>
        <taxon>Arthropoda</taxon>
        <taxon>Hexapoda</taxon>
        <taxon>Insecta</taxon>
        <taxon>Pterygota</taxon>
        <taxon>Neoptera</taxon>
        <taxon>Endopterygota</taxon>
        <taxon>Diptera</taxon>
        <taxon>Nematocera</taxon>
        <taxon>Culicoidea</taxon>
        <taxon>Culicidae</taxon>
        <taxon>Anophelinae</taxon>
        <taxon>Anopheles</taxon>
    </lineage>
</organism>
<dbReference type="eggNOG" id="KOG0885">
    <property type="taxonomic scope" value="Eukaryota"/>
</dbReference>
<dbReference type="CDD" id="cd01925">
    <property type="entry name" value="cyclophilin_CeCYP16-like"/>
    <property type="match status" value="1"/>
</dbReference>
<dbReference type="GO" id="GO:0071013">
    <property type="term" value="C:catalytic step 2 spliceosome"/>
    <property type="evidence" value="ECO:0007669"/>
    <property type="project" value="TreeGrafter"/>
</dbReference>
<evidence type="ECO:0000256" key="6">
    <source>
        <dbReference type="ARBA" id="ARBA00046368"/>
    </source>
</evidence>
<feature type="domain" description="PPIase cyclophilin-type" evidence="8">
    <location>
        <begin position="19"/>
        <end position="166"/>
    </location>
</feature>
<reference evidence="9" key="2">
    <citation type="submission" date="2010-05" db="EMBL/GenBank/DDBJ databases">
        <authorList>
            <person name="Almeida L.G."/>
            <person name="Nicolas M.F."/>
            <person name="Souza R.C."/>
            <person name="Vasconcelos A.T.R."/>
        </authorList>
    </citation>
    <scope>NUCLEOTIDE SEQUENCE</scope>
</reference>
<feature type="compositionally biased region" description="Basic and acidic residues" evidence="7">
    <location>
        <begin position="290"/>
        <end position="318"/>
    </location>
</feature>
<dbReference type="EMBL" id="ADMH02001258">
    <property type="protein sequence ID" value="ETN63362.1"/>
    <property type="molecule type" value="Genomic_DNA"/>
</dbReference>
<reference evidence="9 11" key="1">
    <citation type="journal article" date="2010" name="BMC Genomics">
        <title>Combination of measures distinguishes pre-miRNAs from other stem-loops in the genome of the newly sequenced Anopheles darlingi.</title>
        <authorList>
            <person name="Mendes N.D."/>
            <person name="Freitas A.T."/>
            <person name="Vasconcelos A.T."/>
            <person name="Sagot M.F."/>
        </authorList>
    </citation>
    <scope>NUCLEOTIDE SEQUENCE</scope>
</reference>
<dbReference type="OMA" id="DDWYDVY"/>
<evidence type="ECO:0000259" key="8">
    <source>
        <dbReference type="PROSITE" id="PS50072"/>
    </source>
</evidence>
<evidence type="ECO:0000256" key="7">
    <source>
        <dbReference type="SAM" id="MobiDB-lite"/>
    </source>
</evidence>
<evidence type="ECO:0000313" key="10">
    <source>
        <dbReference type="EnsemblMetazoa" id="ADAC004911-PA"/>
    </source>
</evidence>
<dbReference type="PANTHER" id="PTHR45625:SF6">
    <property type="entry name" value="SPLICEOSOME-ASSOCIATED PROTEIN CWC27 HOMOLOG"/>
    <property type="match status" value="1"/>
</dbReference>
<keyword evidence="3" id="KW-0539">Nucleus</keyword>
<comment type="subcellular location">
    <subcellularLocation>
        <location evidence="1">Nucleus</location>
    </subcellularLocation>
</comment>
<evidence type="ECO:0000256" key="4">
    <source>
        <dbReference type="ARBA" id="ARBA00040027"/>
    </source>
</evidence>
<evidence type="ECO:0000256" key="5">
    <source>
        <dbReference type="ARBA" id="ARBA00042090"/>
    </source>
</evidence>
<dbReference type="PROSITE" id="PS50072">
    <property type="entry name" value="CSA_PPIASE_2"/>
    <property type="match status" value="1"/>
</dbReference>